<keyword evidence="4" id="KW-1185">Reference proteome</keyword>
<evidence type="ECO:0000313" key="4">
    <source>
        <dbReference type="Proteomes" id="UP000220340"/>
    </source>
</evidence>
<dbReference type="InterPro" id="IPR025341">
    <property type="entry name" value="DUF4247"/>
</dbReference>
<dbReference type="EMBL" id="PDCR01000001">
    <property type="protein sequence ID" value="PEG56577.1"/>
    <property type="molecule type" value="Genomic_DNA"/>
</dbReference>
<protein>
    <submittedName>
        <fullName evidence="2">DUF4247 domain-containing protein</fullName>
    </submittedName>
</protein>
<reference evidence="2 4" key="2">
    <citation type="submission" date="2017-10" db="EMBL/GenBank/DDBJ databases">
        <title>The new phylogeny of genus Mycobacterium.</title>
        <authorList>
            <person name="Tortoli E."/>
            <person name="Trovato A."/>
            <person name="Cirillo D.M."/>
        </authorList>
    </citation>
    <scope>NUCLEOTIDE SEQUENCE [LARGE SCALE GENOMIC DNA]</scope>
    <source>
        <strain evidence="2 4">IP141170001</strain>
    </source>
</reference>
<evidence type="ECO:0000313" key="3">
    <source>
        <dbReference type="Proteomes" id="UP000191039"/>
    </source>
</evidence>
<gene>
    <name evidence="1" type="ORF">BV510_05205</name>
    <name evidence="2" type="ORF">CRI78_00340</name>
</gene>
<name>A0A1Q4HGN7_9MYCO</name>
<dbReference type="Proteomes" id="UP000191039">
    <property type="component" value="Unassembled WGS sequence"/>
</dbReference>
<dbReference type="Proteomes" id="UP000220340">
    <property type="component" value="Unassembled WGS sequence"/>
</dbReference>
<sequence>MSRNGLFAVSGLLVALGALLLIAGMAMLDKDIRSHVSENYRQYSADGGDGRYECSGSPMSVADDLAGYDEPESRAGDRGSEYLRYPDDIVIVGPDGTYPCSIRVEDVNSRYSGGGFIFLGPGFTPGSPAGGSGGSPGGPGGTK</sequence>
<evidence type="ECO:0000313" key="1">
    <source>
        <dbReference type="EMBL" id="OPE55438.1"/>
    </source>
</evidence>
<comment type="caution">
    <text evidence="2">The sequence shown here is derived from an EMBL/GenBank/DDBJ whole genome shotgun (WGS) entry which is preliminary data.</text>
</comment>
<organism evidence="2 4">
    <name type="scientific">Mycolicibacterium diernhoferi</name>
    <dbReference type="NCBI Taxonomy" id="1801"/>
    <lineage>
        <taxon>Bacteria</taxon>
        <taxon>Bacillati</taxon>
        <taxon>Actinomycetota</taxon>
        <taxon>Actinomycetes</taxon>
        <taxon>Mycobacteriales</taxon>
        <taxon>Mycobacteriaceae</taxon>
        <taxon>Mycolicibacterium</taxon>
    </lineage>
</organism>
<proteinExistence type="predicted"/>
<accession>A0A1Q4HGN7</accession>
<dbReference type="OrthoDB" id="3783200at2"/>
<dbReference type="RefSeq" id="WP_073856193.1">
    <property type="nucleotide sequence ID" value="NZ_BAAATC010000019.1"/>
</dbReference>
<dbReference type="Pfam" id="PF14042">
    <property type="entry name" value="DUF4247"/>
    <property type="match status" value="1"/>
</dbReference>
<dbReference type="AlphaFoldDB" id="A0A1Q4HGN7"/>
<evidence type="ECO:0000313" key="2">
    <source>
        <dbReference type="EMBL" id="PEG56577.1"/>
    </source>
</evidence>
<dbReference type="STRING" id="1801.BRW64_09405"/>
<reference evidence="1 3" key="1">
    <citation type="submission" date="2016-09" db="EMBL/GenBank/DDBJ databases">
        <title>genome sequences of unsequenced Mycobacteria.</title>
        <authorList>
            <person name="Greninger A.L."/>
            <person name="Jerome K.R."/>
            <person name="Mcnair B."/>
            <person name="Wallis C."/>
            <person name="Fang F."/>
        </authorList>
    </citation>
    <scope>NUCLEOTIDE SEQUENCE [LARGE SCALE GENOMIC DNA]</scope>
    <source>
        <strain evidence="1 3">BM1</strain>
    </source>
</reference>
<dbReference type="EMBL" id="MIJD01000032">
    <property type="protein sequence ID" value="OPE55438.1"/>
    <property type="molecule type" value="Genomic_DNA"/>
</dbReference>